<dbReference type="GO" id="GO:0006508">
    <property type="term" value="P:proteolysis"/>
    <property type="evidence" value="ECO:0007669"/>
    <property type="project" value="InterPro"/>
</dbReference>
<dbReference type="Pfam" id="PF00082">
    <property type="entry name" value="Peptidase_S8"/>
    <property type="match status" value="1"/>
</dbReference>
<feature type="domain" description="Peptidase S8/S53" evidence="1">
    <location>
        <begin position="137"/>
        <end position="252"/>
    </location>
</feature>
<dbReference type="AlphaFoldDB" id="A0A4Y8AWN2"/>
<sequence length="272" mass="30023">MKKIIVIILILLFNKIHAQNIKDRIKIVEQTNLSELQQLSKKYIKRNKKLSKKSSGFKKTIINSKGNIGYLSGVNSKGLPEYDFDDNLNAALTSRVTKLWSGGESGLNLSGKGVEIGHWEAGGRAKSNHQELQGRITNAESSPRTSHATHTAGTMIASGVNSEAKGMAPLATIVSRMSDNDEIEMIDFAINGGIISNHSYSTGDPDGEINLYGKYDNRAVQWDEIAYNAPYYLICKSAGNNRNDGVNVSDYGYDIIYTVSGAKKYTYCWRSR</sequence>
<dbReference type="GO" id="GO:0004252">
    <property type="term" value="F:serine-type endopeptidase activity"/>
    <property type="evidence" value="ECO:0007669"/>
    <property type="project" value="InterPro"/>
</dbReference>
<dbReference type="InterPro" id="IPR000209">
    <property type="entry name" value="Peptidase_S8/S53_dom"/>
</dbReference>
<protein>
    <recommendedName>
        <fullName evidence="1">Peptidase S8/S53 domain-containing protein</fullName>
    </recommendedName>
</protein>
<keyword evidence="3" id="KW-1185">Reference proteome</keyword>
<evidence type="ECO:0000259" key="1">
    <source>
        <dbReference type="Pfam" id="PF00082"/>
    </source>
</evidence>
<accession>A0A4Y8AWN2</accession>
<proteinExistence type="predicted"/>
<organism evidence="2 3">
    <name type="scientific">Gramella jeungdoensis</name>
    <dbReference type="NCBI Taxonomy" id="708091"/>
    <lineage>
        <taxon>Bacteria</taxon>
        <taxon>Pseudomonadati</taxon>
        <taxon>Bacteroidota</taxon>
        <taxon>Flavobacteriia</taxon>
        <taxon>Flavobacteriales</taxon>
        <taxon>Flavobacteriaceae</taxon>
        <taxon>Christiangramia</taxon>
    </lineage>
</organism>
<dbReference type="Gene3D" id="3.40.50.200">
    <property type="entry name" value="Peptidase S8/S53 domain"/>
    <property type="match status" value="1"/>
</dbReference>
<dbReference type="InterPro" id="IPR036852">
    <property type="entry name" value="Peptidase_S8/S53_dom_sf"/>
</dbReference>
<evidence type="ECO:0000313" key="3">
    <source>
        <dbReference type="Proteomes" id="UP000298517"/>
    </source>
</evidence>
<dbReference type="OrthoDB" id="9792152at2"/>
<dbReference type="EMBL" id="SNQI01000001">
    <property type="protein sequence ID" value="TEW76901.1"/>
    <property type="molecule type" value="Genomic_DNA"/>
</dbReference>
<comment type="caution">
    <text evidence="2">The sequence shown here is derived from an EMBL/GenBank/DDBJ whole genome shotgun (WGS) entry which is preliminary data.</text>
</comment>
<name>A0A4Y8AWN2_9FLAO</name>
<dbReference type="RefSeq" id="WP_134246910.1">
    <property type="nucleotide sequence ID" value="NZ_SNQI01000001.1"/>
</dbReference>
<evidence type="ECO:0000313" key="2">
    <source>
        <dbReference type="EMBL" id="TEW76901.1"/>
    </source>
</evidence>
<reference evidence="2 3" key="1">
    <citation type="journal article" date="2011" name="J. Microbiol.">
        <title>Gramella jeungdoensis sp. nov., isolated from a solar saltern in Korea.</title>
        <authorList>
            <person name="Joung Y."/>
            <person name="Kim H."/>
            <person name="Jang T."/>
            <person name="Ahn T.S."/>
            <person name="Joh K."/>
        </authorList>
    </citation>
    <scope>NUCLEOTIDE SEQUENCE [LARGE SCALE GENOMIC DNA]</scope>
    <source>
        <strain evidence="2 3">KCTC 23123</strain>
    </source>
</reference>
<dbReference type="Proteomes" id="UP000298517">
    <property type="component" value="Unassembled WGS sequence"/>
</dbReference>
<dbReference type="SUPFAM" id="SSF52743">
    <property type="entry name" value="Subtilisin-like"/>
    <property type="match status" value="1"/>
</dbReference>
<gene>
    <name evidence="2" type="ORF">E2488_03375</name>
</gene>